<evidence type="ECO:0000313" key="7">
    <source>
        <dbReference type="Proteomes" id="UP000538075"/>
    </source>
</evidence>
<sequence length="78" mass="8452">DAQKLVGTDITQAAILLIFTSLGHLTLGTVDWSLVLPIWIGSVPGVVLGSKLCQITPQRPLKLIIYSILVMVSWKLVV</sequence>
<dbReference type="EMBL" id="VDFG01000366">
    <property type="protein sequence ID" value="MBA4465333.1"/>
    <property type="molecule type" value="Genomic_DNA"/>
</dbReference>
<keyword evidence="5" id="KW-1003">Cell membrane</keyword>
<evidence type="ECO:0000256" key="2">
    <source>
        <dbReference type="ARBA" id="ARBA00022692"/>
    </source>
</evidence>
<dbReference type="Proteomes" id="UP000538075">
    <property type="component" value="Unassembled WGS sequence"/>
</dbReference>
<feature type="transmembrane region" description="Helical" evidence="5">
    <location>
        <begin position="61"/>
        <end position="77"/>
    </location>
</feature>
<dbReference type="AlphaFoldDB" id="A0A838WRL8"/>
<evidence type="ECO:0000256" key="4">
    <source>
        <dbReference type="ARBA" id="ARBA00023136"/>
    </source>
</evidence>
<proteinExistence type="inferred from homology"/>
<name>A0A838WRL8_9CYAN</name>
<comment type="caution">
    <text evidence="6">The sequence shown here is derived from an EMBL/GenBank/DDBJ whole genome shotgun (WGS) entry which is preliminary data.</text>
</comment>
<evidence type="ECO:0000256" key="3">
    <source>
        <dbReference type="ARBA" id="ARBA00022989"/>
    </source>
</evidence>
<evidence type="ECO:0000256" key="1">
    <source>
        <dbReference type="ARBA" id="ARBA00004141"/>
    </source>
</evidence>
<dbReference type="InterPro" id="IPR002781">
    <property type="entry name" value="TM_pro_TauE-like"/>
</dbReference>
<keyword evidence="4 5" id="KW-0472">Membrane</keyword>
<gene>
    <name evidence="6" type="ORF">FHK98_06190</name>
</gene>
<feature type="non-terminal residue" evidence="6">
    <location>
        <position position="1"/>
    </location>
</feature>
<evidence type="ECO:0000256" key="5">
    <source>
        <dbReference type="RuleBase" id="RU363041"/>
    </source>
</evidence>
<comment type="subcellular location">
    <subcellularLocation>
        <location evidence="5">Cell membrane</location>
        <topology evidence="5">Multi-pass membrane protein</topology>
    </subcellularLocation>
    <subcellularLocation>
        <location evidence="1">Membrane</location>
        <topology evidence="1">Multi-pass membrane protein</topology>
    </subcellularLocation>
</comment>
<accession>A0A838WRL8</accession>
<protein>
    <recommendedName>
        <fullName evidence="5">Probable membrane transporter protein</fullName>
    </recommendedName>
</protein>
<comment type="similarity">
    <text evidence="5">Belongs to the 4-toluene sulfonate uptake permease (TSUP) (TC 2.A.102) family.</text>
</comment>
<keyword evidence="2 5" id="KW-0812">Transmembrane</keyword>
<dbReference type="GO" id="GO:0005886">
    <property type="term" value="C:plasma membrane"/>
    <property type="evidence" value="ECO:0007669"/>
    <property type="project" value="UniProtKB-SubCell"/>
</dbReference>
<evidence type="ECO:0000313" key="6">
    <source>
        <dbReference type="EMBL" id="MBA4465333.1"/>
    </source>
</evidence>
<keyword evidence="3 5" id="KW-1133">Transmembrane helix</keyword>
<dbReference type="Pfam" id="PF01925">
    <property type="entry name" value="TauE"/>
    <property type="match status" value="1"/>
</dbReference>
<reference evidence="6 7" key="1">
    <citation type="journal article" date="2020" name="J. Appl. Phycol.">
        <title>Morphological changes and genome evolution in Raphidiopsis raciborskii CS-506 after 23 years in culture.</title>
        <authorList>
            <person name="Willis A."/>
            <person name="Bent S.J."/>
            <person name="Jameson I.D."/>
        </authorList>
    </citation>
    <scope>NUCLEOTIDE SEQUENCE [LARGE SCALE GENOMIC DNA]</scope>
    <source>
        <strain evidence="6 7">CS-506_A</strain>
    </source>
</reference>
<organism evidence="6 7">
    <name type="scientific">Cylindrospermopsis raciborskii CS-506_A</name>
    <dbReference type="NCBI Taxonomy" id="2585140"/>
    <lineage>
        <taxon>Bacteria</taxon>
        <taxon>Bacillati</taxon>
        <taxon>Cyanobacteriota</taxon>
        <taxon>Cyanophyceae</taxon>
        <taxon>Nostocales</taxon>
        <taxon>Aphanizomenonaceae</taxon>
        <taxon>Cylindrospermopsis</taxon>
    </lineage>
</organism>